<comment type="caution">
    <text evidence="1">The sequence shown here is derived from an EMBL/GenBank/DDBJ whole genome shotgun (WGS) entry which is preliminary data.</text>
</comment>
<dbReference type="EMBL" id="QFQI01000001">
    <property type="protein sequence ID" value="PZQ63016.1"/>
    <property type="molecule type" value="Genomic_DNA"/>
</dbReference>
<organism evidence="1 2">
    <name type="scientific">Sphingomonas taxi</name>
    <dbReference type="NCBI Taxonomy" id="1549858"/>
    <lineage>
        <taxon>Bacteria</taxon>
        <taxon>Pseudomonadati</taxon>
        <taxon>Pseudomonadota</taxon>
        <taxon>Alphaproteobacteria</taxon>
        <taxon>Sphingomonadales</taxon>
        <taxon>Sphingomonadaceae</taxon>
        <taxon>Sphingomonas</taxon>
    </lineage>
</organism>
<proteinExistence type="predicted"/>
<sequence>MAAAAEALPGFAAFDAAIADDGRAALAIDPTGRIALVRARRARVAAREVEWPMLRQAPGGILVETRDRRFGAVLLVGLTAIDIRRLGMPPLVQREPATIVAEPAAELAGA</sequence>
<gene>
    <name evidence="1" type="ORF">DI544_02225</name>
</gene>
<evidence type="ECO:0000313" key="2">
    <source>
        <dbReference type="Proteomes" id="UP000249229"/>
    </source>
</evidence>
<evidence type="ECO:0000313" key="1">
    <source>
        <dbReference type="EMBL" id="PZQ63016.1"/>
    </source>
</evidence>
<reference evidence="1 2" key="1">
    <citation type="submission" date="2017-08" db="EMBL/GenBank/DDBJ databases">
        <title>Infants hospitalized years apart are colonized by the same room-sourced microbial strains.</title>
        <authorList>
            <person name="Brooks B."/>
            <person name="Olm M.R."/>
            <person name="Firek B.A."/>
            <person name="Baker R."/>
            <person name="Thomas B.C."/>
            <person name="Morowitz M.J."/>
            <person name="Banfield J.F."/>
        </authorList>
    </citation>
    <scope>NUCLEOTIDE SEQUENCE [LARGE SCALE GENOMIC DNA]</scope>
    <source>
        <strain evidence="1">S2_005_001_R1_22</strain>
    </source>
</reference>
<protein>
    <submittedName>
        <fullName evidence="1">Uncharacterized protein</fullName>
    </submittedName>
</protein>
<dbReference type="Proteomes" id="UP000249229">
    <property type="component" value="Unassembled WGS sequence"/>
</dbReference>
<dbReference type="AlphaFoldDB" id="A0A2W5PBP9"/>
<accession>A0A2W5PBP9</accession>
<name>A0A2W5PBP9_9SPHN</name>